<dbReference type="AlphaFoldDB" id="C5M8K0"/>
<organism evidence="2 3">
    <name type="scientific">Candida tropicalis (strain ATCC MYA-3404 / T1)</name>
    <name type="common">Yeast</name>
    <dbReference type="NCBI Taxonomy" id="294747"/>
    <lineage>
        <taxon>Eukaryota</taxon>
        <taxon>Fungi</taxon>
        <taxon>Dikarya</taxon>
        <taxon>Ascomycota</taxon>
        <taxon>Saccharomycotina</taxon>
        <taxon>Pichiomycetes</taxon>
        <taxon>Debaryomycetaceae</taxon>
        <taxon>Candida/Lodderomyces clade</taxon>
        <taxon>Candida</taxon>
    </lineage>
</organism>
<proteinExistence type="predicted"/>
<reference evidence="2 3" key="1">
    <citation type="journal article" date="2009" name="Nature">
        <title>Evolution of pathogenicity and sexual reproduction in eight Candida genomes.</title>
        <authorList>
            <person name="Butler G."/>
            <person name="Rasmussen M.D."/>
            <person name="Lin M.F."/>
            <person name="Santos M.A."/>
            <person name="Sakthikumar S."/>
            <person name="Munro C.A."/>
            <person name="Rheinbay E."/>
            <person name="Grabherr M."/>
            <person name="Forche A."/>
            <person name="Reedy J.L."/>
            <person name="Agrafioti I."/>
            <person name="Arnaud M.B."/>
            <person name="Bates S."/>
            <person name="Brown A.J."/>
            <person name="Brunke S."/>
            <person name="Costanzo M.C."/>
            <person name="Fitzpatrick D.A."/>
            <person name="de Groot P.W."/>
            <person name="Harris D."/>
            <person name="Hoyer L.L."/>
            <person name="Hube B."/>
            <person name="Klis F.M."/>
            <person name="Kodira C."/>
            <person name="Lennard N."/>
            <person name="Logue M.E."/>
            <person name="Martin R."/>
            <person name="Neiman A.M."/>
            <person name="Nikolaou E."/>
            <person name="Quail M.A."/>
            <person name="Quinn J."/>
            <person name="Santos M.C."/>
            <person name="Schmitzberger F.F."/>
            <person name="Sherlock G."/>
            <person name="Shah P."/>
            <person name="Silverstein K.A."/>
            <person name="Skrzypek M.S."/>
            <person name="Soll D."/>
            <person name="Staggs R."/>
            <person name="Stansfield I."/>
            <person name="Stumpf M.P."/>
            <person name="Sudbery P.E."/>
            <person name="Srikantha T."/>
            <person name="Zeng Q."/>
            <person name="Berman J."/>
            <person name="Berriman M."/>
            <person name="Heitman J."/>
            <person name="Gow N.A."/>
            <person name="Lorenz M.C."/>
            <person name="Birren B.W."/>
            <person name="Kellis M."/>
            <person name="Cuomo C.A."/>
        </authorList>
    </citation>
    <scope>NUCLEOTIDE SEQUENCE [LARGE SCALE GENOMIC DNA]</scope>
    <source>
        <strain evidence="3">ATCC MYA-3404 / T1</strain>
    </source>
</reference>
<evidence type="ECO:0000313" key="2">
    <source>
        <dbReference type="EMBL" id="EER33904.1"/>
    </source>
</evidence>
<dbReference type="KEGG" id="ctp:CTRG_02722"/>
<name>C5M8K0_CANTT</name>
<evidence type="ECO:0000256" key="1">
    <source>
        <dbReference type="SAM" id="SignalP"/>
    </source>
</evidence>
<evidence type="ECO:0000313" key="3">
    <source>
        <dbReference type="Proteomes" id="UP000002037"/>
    </source>
</evidence>
<dbReference type="eggNOG" id="ENOG502REDU">
    <property type="taxonomic scope" value="Eukaryota"/>
</dbReference>
<dbReference type="RefSeq" id="XP_002548425.1">
    <property type="nucleotide sequence ID" value="XM_002548379.1"/>
</dbReference>
<protein>
    <submittedName>
        <fullName evidence="2">Uncharacterized protein</fullName>
    </submittedName>
</protein>
<feature type="signal peptide" evidence="1">
    <location>
        <begin position="1"/>
        <end position="18"/>
    </location>
</feature>
<dbReference type="GeneID" id="8302111"/>
<keyword evidence="3" id="KW-1185">Reference proteome</keyword>
<dbReference type="VEuPathDB" id="FungiDB:CTRG_02722"/>
<feature type="chain" id="PRO_5002955084" evidence="1">
    <location>
        <begin position="19"/>
        <end position="185"/>
    </location>
</feature>
<gene>
    <name evidence="2" type="ORF">CTRG_02722</name>
</gene>
<dbReference type="Proteomes" id="UP000002037">
    <property type="component" value="Unassembled WGS sequence"/>
</dbReference>
<dbReference type="HOGENOM" id="CLU_101043_0_0_1"/>
<dbReference type="EMBL" id="GG692397">
    <property type="protein sequence ID" value="EER33904.1"/>
    <property type="molecule type" value="Genomic_DNA"/>
</dbReference>
<dbReference type="OrthoDB" id="4011213at2759"/>
<sequence>MMQKLIIFLFICFKLITCYITPPSEPFILAAYDPEHNHEHDHILHANVEKAKYDGTKVFLCDRFDDSETFLEGRVLANSSYKIDNLKGMYIRVDRFTHRLKLCPNGVSSFDFSIKKGLVYYQGDDTWTACYDADEDASFIYHGTKNDNKRFCSDDNSKPIVLKAVGKYDSGGAIPNYPSHNHIQW</sequence>
<keyword evidence="1" id="KW-0732">Signal</keyword>
<accession>C5M8K0</accession>